<dbReference type="InterPro" id="IPR014710">
    <property type="entry name" value="RmlC-like_jellyroll"/>
</dbReference>
<evidence type="ECO:0000256" key="1">
    <source>
        <dbReference type="ARBA" id="ARBA00023015"/>
    </source>
</evidence>
<dbReference type="SMART" id="SM00100">
    <property type="entry name" value="cNMP"/>
    <property type="match status" value="1"/>
</dbReference>
<dbReference type="SUPFAM" id="SSF46785">
    <property type="entry name" value="Winged helix' DNA-binding domain"/>
    <property type="match status" value="1"/>
</dbReference>
<dbReference type="InterPro" id="IPR000595">
    <property type="entry name" value="cNMP-bd_dom"/>
</dbReference>
<keyword evidence="1" id="KW-0805">Transcription regulation</keyword>
<dbReference type="RefSeq" id="WP_327617100.1">
    <property type="nucleotide sequence ID" value="NZ_JAYWTM010000004.1"/>
</dbReference>
<evidence type="ECO:0000256" key="2">
    <source>
        <dbReference type="ARBA" id="ARBA00023125"/>
    </source>
</evidence>
<dbReference type="Gene3D" id="1.10.10.10">
    <property type="entry name" value="Winged helix-like DNA-binding domain superfamily/Winged helix DNA-binding domain"/>
    <property type="match status" value="1"/>
</dbReference>
<gene>
    <name evidence="6" type="ORF">VSX58_04885</name>
</gene>
<dbReference type="EMBL" id="JAYWTM010000004">
    <property type="protein sequence ID" value="MEC5341947.1"/>
    <property type="molecule type" value="Genomic_DNA"/>
</dbReference>
<dbReference type="Pfam" id="PF00027">
    <property type="entry name" value="cNMP_binding"/>
    <property type="match status" value="1"/>
</dbReference>
<dbReference type="PANTHER" id="PTHR24567:SF28">
    <property type="entry name" value="LISTERIOLYSIN REGULATORY PROTEIN"/>
    <property type="match status" value="1"/>
</dbReference>
<keyword evidence="2" id="KW-0238">DNA-binding</keyword>
<proteinExistence type="predicted"/>
<evidence type="ECO:0000256" key="3">
    <source>
        <dbReference type="ARBA" id="ARBA00023163"/>
    </source>
</evidence>
<evidence type="ECO:0000313" key="6">
    <source>
        <dbReference type="EMBL" id="MEC5341947.1"/>
    </source>
</evidence>
<dbReference type="InterPro" id="IPR050397">
    <property type="entry name" value="Env_Response_Regulators"/>
</dbReference>
<dbReference type="PROSITE" id="PS50042">
    <property type="entry name" value="CNMP_BINDING_3"/>
    <property type="match status" value="1"/>
</dbReference>
<dbReference type="CDD" id="cd00038">
    <property type="entry name" value="CAP_ED"/>
    <property type="match status" value="1"/>
</dbReference>
<dbReference type="InterPro" id="IPR036390">
    <property type="entry name" value="WH_DNA-bd_sf"/>
</dbReference>
<dbReference type="Pfam" id="PF13545">
    <property type="entry name" value="HTH_Crp_2"/>
    <property type="match status" value="1"/>
</dbReference>
<feature type="domain" description="HTH crp-type" evidence="5">
    <location>
        <begin position="152"/>
        <end position="220"/>
    </location>
</feature>
<keyword evidence="3" id="KW-0804">Transcription</keyword>
<dbReference type="PRINTS" id="PR00034">
    <property type="entry name" value="HTHCRP"/>
</dbReference>
<evidence type="ECO:0000259" key="4">
    <source>
        <dbReference type="PROSITE" id="PS50042"/>
    </source>
</evidence>
<organism evidence="6 7">
    <name type="scientific">Brenneria populi</name>
    <dbReference type="NCBI Taxonomy" id="1505588"/>
    <lineage>
        <taxon>Bacteria</taxon>
        <taxon>Pseudomonadati</taxon>
        <taxon>Pseudomonadota</taxon>
        <taxon>Gammaproteobacteria</taxon>
        <taxon>Enterobacterales</taxon>
        <taxon>Pectobacteriaceae</taxon>
        <taxon>Brenneria</taxon>
    </lineage>
</organism>
<reference evidence="6 7" key="1">
    <citation type="journal article" date="2017" name="Int. J. Syst. Evol. Microbiol.">
        <title>Brenneria populi subsp. brevivirga subsp. nov. isolated from symptomatic bark of Populus x euramericana canker, and description of Brenneria populi subsp. populi subsp. nov.</title>
        <authorList>
            <person name="Zheng M.H."/>
            <person name="Piao C.G."/>
            <person name="Xue H."/>
            <person name="Guo M.W."/>
            <person name="Li Y."/>
        </authorList>
    </citation>
    <scope>NUCLEOTIDE SEQUENCE [LARGE SCALE GENOMIC DNA]</scope>
    <source>
        <strain evidence="6 7">D9-5</strain>
    </source>
</reference>
<evidence type="ECO:0000259" key="5">
    <source>
        <dbReference type="PROSITE" id="PS51063"/>
    </source>
</evidence>
<dbReference type="PANTHER" id="PTHR24567">
    <property type="entry name" value="CRP FAMILY TRANSCRIPTIONAL REGULATORY PROTEIN"/>
    <property type="match status" value="1"/>
</dbReference>
<accession>A0ABU6JMZ5</accession>
<comment type="caution">
    <text evidence="6">The sequence shown here is derived from an EMBL/GenBank/DDBJ whole genome shotgun (WGS) entry which is preliminary data.</text>
</comment>
<evidence type="ECO:0000313" key="7">
    <source>
        <dbReference type="Proteomes" id="UP001309705"/>
    </source>
</evidence>
<dbReference type="SMART" id="SM00419">
    <property type="entry name" value="HTH_CRP"/>
    <property type="match status" value="1"/>
</dbReference>
<dbReference type="InterPro" id="IPR036388">
    <property type="entry name" value="WH-like_DNA-bd_sf"/>
</dbReference>
<sequence>MTNVKTAVIDTIRQQRWLSQLDEPAQRQIAELCQRTVFRQGEMLFHEGDAMSHCFLLEQGSLEIYRNTWQGEEKVFNVLGTGQLVALAAVFMDHGRFPMNARAHSDGSALSIPRTLLHELCLRHPELTLRFLSHFCNQLYGTINQVDWITSSSAAERLAAWLIDLSDNGERLQLLLPISRSQLAATLGIRSETLSRLLSRWREEQVISGVGNRLHIENLDFLQTLSRAARRQF</sequence>
<protein>
    <submittedName>
        <fullName evidence="6">Crp/Fnr family transcriptional regulator</fullName>
    </submittedName>
</protein>
<feature type="domain" description="Cyclic nucleotide-binding" evidence="4">
    <location>
        <begin position="17"/>
        <end position="138"/>
    </location>
</feature>
<dbReference type="Gene3D" id="2.60.120.10">
    <property type="entry name" value="Jelly Rolls"/>
    <property type="match status" value="1"/>
</dbReference>
<name>A0ABU6JMZ5_9GAMM</name>
<dbReference type="Proteomes" id="UP001309705">
    <property type="component" value="Unassembled WGS sequence"/>
</dbReference>
<keyword evidence="7" id="KW-1185">Reference proteome</keyword>
<dbReference type="SUPFAM" id="SSF51206">
    <property type="entry name" value="cAMP-binding domain-like"/>
    <property type="match status" value="1"/>
</dbReference>
<dbReference type="InterPro" id="IPR012318">
    <property type="entry name" value="HTH_CRP"/>
</dbReference>
<dbReference type="InterPro" id="IPR018490">
    <property type="entry name" value="cNMP-bd_dom_sf"/>
</dbReference>
<dbReference type="PROSITE" id="PS51063">
    <property type="entry name" value="HTH_CRP_2"/>
    <property type="match status" value="1"/>
</dbReference>